<reference evidence="1" key="1">
    <citation type="submission" date="2019-11" db="EMBL/GenBank/DDBJ databases">
        <authorList>
            <person name="Feng L."/>
        </authorList>
    </citation>
    <scope>NUCLEOTIDE SEQUENCE</scope>
    <source>
        <strain evidence="1">AundefinedLFYP135</strain>
    </source>
</reference>
<accession>A0A6N2RCY7</accession>
<protein>
    <recommendedName>
        <fullName evidence="2">Alcohol acetyltransferase</fullName>
    </recommendedName>
</protein>
<dbReference type="AlphaFoldDB" id="A0A6N2RCY7"/>
<evidence type="ECO:0008006" key="2">
    <source>
        <dbReference type="Google" id="ProtNLM"/>
    </source>
</evidence>
<organism evidence="1">
    <name type="scientific">uncultured Anaerotruncus sp</name>
    <dbReference type="NCBI Taxonomy" id="905011"/>
    <lineage>
        <taxon>Bacteria</taxon>
        <taxon>Bacillati</taxon>
        <taxon>Bacillota</taxon>
        <taxon>Clostridia</taxon>
        <taxon>Eubacteriales</taxon>
        <taxon>Oscillospiraceae</taxon>
        <taxon>Anaerotruncus</taxon>
        <taxon>environmental samples</taxon>
    </lineage>
</organism>
<name>A0A6N2RCY7_9FIRM</name>
<gene>
    <name evidence="1" type="ORF">AULFYP135_00344</name>
</gene>
<sequence length="427" mass="48943">MEKQISWSRLDNTAKLFPAISGEHAANVFRLWADLEEDIHPKALQEAVEQALKDLPAFAVKMRRGVFWYYFEQNPAKPVVREEFCPPCFRIELRRNRGFLFRITYYQRRVNLEVFHALTDGNGALYFLHHILFYYLKQVCPAASHWEKPAELEDVSEQEMWEDGFAKSDEESAGAAGQPMIFAPRAYHLDGEMLPIGAQQITEAVFSAKEIAGLAKASGATVAQYFAALLIEAILEERCREVPPKEKIVISLPVNLRNFFPSKTLRNFFIFVRIGVDGSQGNPGFDNILAQVGEQMKGEITREKFLARIRQQRRLEEIPFLRVVPRVIKDFFMRRTYRRGEHTYTCTLTNMGRVPMPREFVPHVKRIGTMLGASRNNTLKVAVSSLGDVMTVVFNSTCREEDIPRYFIRRLTAEGLAAVVTCNEVPR</sequence>
<dbReference type="EMBL" id="CACRSL010000003">
    <property type="protein sequence ID" value="VYS78189.1"/>
    <property type="molecule type" value="Genomic_DNA"/>
</dbReference>
<proteinExistence type="predicted"/>
<evidence type="ECO:0000313" key="1">
    <source>
        <dbReference type="EMBL" id="VYS78189.1"/>
    </source>
</evidence>